<organism evidence="2">
    <name type="scientific">Laccaria bicolor (strain S238N-H82 / ATCC MYA-4686)</name>
    <name type="common">Bicoloured deceiver</name>
    <name type="synonym">Laccaria laccata var. bicolor</name>
    <dbReference type="NCBI Taxonomy" id="486041"/>
    <lineage>
        <taxon>Eukaryota</taxon>
        <taxon>Fungi</taxon>
        <taxon>Dikarya</taxon>
        <taxon>Basidiomycota</taxon>
        <taxon>Agaricomycotina</taxon>
        <taxon>Agaricomycetes</taxon>
        <taxon>Agaricomycetidae</taxon>
        <taxon>Agaricales</taxon>
        <taxon>Agaricineae</taxon>
        <taxon>Hydnangiaceae</taxon>
        <taxon>Laccaria</taxon>
    </lineage>
</organism>
<reference evidence="1 2" key="1">
    <citation type="journal article" date="2008" name="Nature">
        <title>The genome of Laccaria bicolor provides insights into mycorrhizal symbiosis.</title>
        <authorList>
            <person name="Martin F."/>
            <person name="Aerts A."/>
            <person name="Ahren D."/>
            <person name="Brun A."/>
            <person name="Danchin E.G.J."/>
            <person name="Duchaussoy F."/>
            <person name="Gibon J."/>
            <person name="Kohler A."/>
            <person name="Lindquist E."/>
            <person name="Pereda V."/>
            <person name="Salamov A."/>
            <person name="Shapiro H.J."/>
            <person name="Wuyts J."/>
            <person name="Blaudez D."/>
            <person name="Buee M."/>
            <person name="Brokstein P."/>
            <person name="Canbaeck B."/>
            <person name="Cohen D."/>
            <person name="Courty P.E."/>
            <person name="Coutinho P.M."/>
            <person name="Delaruelle C."/>
            <person name="Detter J.C."/>
            <person name="Deveau A."/>
            <person name="DiFazio S."/>
            <person name="Duplessis S."/>
            <person name="Fraissinet-Tachet L."/>
            <person name="Lucic E."/>
            <person name="Frey-Klett P."/>
            <person name="Fourrey C."/>
            <person name="Feussner I."/>
            <person name="Gay G."/>
            <person name="Grimwood J."/>
            <person name="Hoegger P.J."/>
            <person name="Jain P."/>
            <person name="Kilaru S."/>
            <person name="Labbe J."/>
            <person name="Lin Y.C."/>
            <person name="Legue V."/>
            <person name="Le Tacon F."/>
            <person name="Marmeisse R."/>
            <person name="Melayah D."/>
            <person name="Montanini B."/>
            <person name="Muratet M."/>
            <person name="Nehls U."/>
            <person name="Niculita-Hirzel H."/>
            <person name="Oudot-Le Secq M.P."/>
            <person name="Peter M."/>
            <person name="Quesneville H."/>
            <person name="Rajashekar B."/>
            <person name="Reich M."/>
            <person name="Rouhier N."/>
            <person name="Schmutz J."/>
            <person name="Yin T."/>
            <person name="Chalot M."/>
            <person name="Henrissat B."/>
            <person name="Kuees U."/>
            <person name="Lucas S."/>
            <person name="Van de Peer Y."/>
            <person name="Podila G.K."/>
            <person name="Polle A."/>
            <person name="Pukkila P.J."/>
            <person name="Richardson P.M."/>
            <person name="Rouze P."/>
            <person name="Sanders I.R."/>
            <person name="Stajich J.E."/>
            <person name="Tunlid A."/>
            <person name="Tuskan G."/>
            <person name="Grigoriev I.V."/>
        </authorList>
    </citation>
    <scope>NUCLEOTIDE SEQUENCE [LARGE SCALE GENOMIC DNA]</scope>
    <source>
        <strain evidence="2">S238N-H82 / ATCC MYA-4686</strain>
    </source>
</reference>
<protein>
    <submittedName>
        <fullName evidence="1">Predicted protein</fullName>
    </submittedName>
</protein>
<name>B0CZR2_LACBS</name>
<dbReference type="AlphaFoldDB" id="B0CZR2"/>
<keyword evidence="2" id="KW-1185">Reference proteome</keyword>
<dbReference type="Proteomes" id="UP000001194">
    <property type="component" value="Unassembled WGS sequence"/>
</dbReference>
<proteinExistence type="predicted"/>
<dbReference type="GeneID" id="6072307"/>
<sequence length="94" mass="10990">MIVRNKKFKIHDYRTPRSNLERRYPIKSIESESLPFCSFLAFLPVGLSKAKRCRHRCNSHNPSLAPFQSLDFFAQKNFGYKCHILRPTMGSNIT</sequence>
<accession>B0CZR2</accession>
<dbReference type="EMBL" id="DS547094">
    <property type="protein sequence ID" value="EDR12196.1"/>
    <property type="molecule type" value="Genomic_DNA"/>
</dbReference>
<evidence type="ECO:0000313" key="1">
    <source>
        <dbReference type="EMBL" id="EDR12196.1"/>
    </source>
</evidence>
<dbReference type="KEGG" id="lbc:LACBIDRAFT_311329"/>
<dbReference type="InParanoid" id="B0CZR2"/>
<dbReference type="RefSeq" id="XP_001876460.1">
    <property type="nucleotide sequence ID" value="XM_001876425.1"/>
</dbReference>
<gene>
    <name evidence="1" type="ORF">LACBIDRAFT_311329</name>
</gene>
<evidence type="ECO:0000313" key="2">
    <source>
        <dbReference type="Proteomes" id="UP000001194"/>
    </source>
</evidence>
<dbReference type="HOGENOM" id="CLU_2386545_0_0_1"/>